<evidence type="ECO:0000313" key="1">
    <source>
        <dbReference type="EMBL" id="OLQ15225.1"/>
    </source>
</evidence>
<evidence type="ECO:0000313" key="2">
    <source>
        <dbReference type="Proteomes" id="UP000186817"/>
    </source>
</evidence>
<accession>A0A1Q9F6A1</accession>
<dbReference type="AlphaFoldDB" id="A0A1Q9F6A1"/>
<dbReference type="EMBL" id="LSRX01000005">
    <property type="protein sequence ID" value="OLQ15225.1"/>
    <property type="molecule type" value="Genomic_DNA"/>
</dbReference>
<keyword evidence="2" id="KW-1185">Reference proteome</keyword>
<dbReference type="Proteomes" id="UP000186817">
    <property type="component" value="Unassembled WGS sequence"/>
</dbReference>
<reference evidence="1 2" key="1">
    <citation type="submission" date="2016-02" db="EMBL/GenBank/DDBJ databases">
        <title>Genome analysis of coral dinoflagellate symbionts highlights evolutionary adaptations to a symbiotic lifestyle.</title>
        <authorList>
            <person name="Aranda M."/>
            <person name="Li Y."/>
            <person name="Liew Y.J."/>
            <person name="Baumgarten S."/>
            <person name="Simakov O."/>
            <person name="Wilson M."/>
            <person name="Piel J."/>
            <person name="Ashoor H."/>
            <person name="Bougouffa S."/>
            <person name="Bajic V.B."/>
            <person name="Ryu T."/>
            <person name="Ravasi T."/>
            <person name="Bayer T."/>
            <person name="Micklem G."/>
            <person name="Kim H."/>
            <person name="Bhak J."/>
            <person name="Lajeunesse T.C."/>
            <person name="Voolstra C.R."/>
        </authorList>
    </citation>
    <scope>NUCLEOTIDE SEQUENCE [LARGE SCALE GENOMIC DNA]</scope>
    <source>
        <strain evidence="1 2">CCMP2467</strain>
    </source>
</reference>
<proteinExistence type="predicted"/>
<gene>
    <name evidence="1" type="ORF">AK812_SmicGene529</name>
</gene>
<comment type="caution">
    <text evidence="1">The sequence shown here is derived from an EMBL/GenBank/DDBJ whole genome shotgun (WGS) entry which is preliminary data.</text>
</comment>
<name>A0A1Q9F6A1_SYMMI</name>
<sequence length="186" mass="20676">MTLCQVHGGVDSVWAEPYGHDDYSLWAEPYGHNDKGLAYDYISTSDVSGEMWETASSSDEAWNFEEPILSDAEVISRLSLSSDMVRCELLEPAMAMVKLLSQGPFAAAEVALRGPLARQATIPAWTRSIDILVFPGPETTGDILVLRLSNLCKLKLCHIERLPRFDSARFTLISWPGVYAGFFSWL</sequence>
<organism evidence="1 2">
    <name type="scientific">Symbiodinium microadriaticum</name>
    <name type="common">Dinoflagellate</name>
    <name type="synonym">Zooxanthella microadriatica</name>
    <dbReference type="NCBI Taxonomy" id="2951"/>
    <lineage>
        <taxon>Eukaryota</taxon>
        <taxon>Sar</taxon>
        <taxon>Alveolata</taxon>
        <taxon>Dinophyceae</taxon>
        <taxon>Suessiales</taxon>
        <taxon>Symbiodiniaceae</taxon>
        <taxon>Symbiodinium</taxon>
    </lineage>
</organism>
<protein>
    <submittedName>
        <fullName evidence="1">Uncharacterized protein</fullName>
    </submittedName>
</protein>